<evidence type="ECO:0000256" key="8">
    <source>
        <dbReference type="ARBA" id="ARBA00023136"/>
    </source>
</evidence>
<keyword evidence="5" id="KW-0997">Cell inner membrane</keyword>
<organism evidence="11 12">
    <name type="scientific">Hymenobacter humi</name>
    <dbReference type="NCBI Taxonomy" id="1411620"/>
    <lineage>
        <taxon>Bacteria</taxon>
        <taxon>Pseudomonadati</taxon>
        <taxon>Bacteroidota</taxon>
        <taxon>Cytophagia</taxon>
        <taxon>Cytophagales</taxon>
        <taxon>Hymenobacteraceae</taxon>
        <taxon>Hymenobacter</taxon>
    </lineage>
</organism>
<name>A0ABW2UCR3_9BACT</name>
<evidence type="ECO:0000256" key="4">
    <source>
        <dbReference type="ARBA" id="ARBA00022475"/>
    </source>
</evidence>
<feature type="transmembrane region" description="Helical" evidence="9">
    <location>
        <begin position="85"/>
        <end position="103"/>
    </location>
</feature>
<evidence type="ECO:0000256" key="9">
    <source>
        <dbReference type="RuleBase" id="RU361157"/>
    </source>
</evidence>
<feature type="transmembrane region" description="Helical" evidence="9">
    <location>
        <begin position="124"/>
        <end position="152"/>
    </location>
</feature>
<dbReference type="Pfam" id="PF01061">
    <property type="entry name" value="ABC2_membrane"/>
    <property type="match status" value="1"/>
</dbReference>
<keyword evidence="6 9" id="KW-0812">Transmembrane</keyword>
<keyword evidence="8 9" id="KW-0472">Membrane</keyword>
<gene>
    <name evidence="11" type="ORF">ACFQT0_30955</name>
</gene>
<dbReference type="InterPro" id="IPR013525">
    <property type="entry name" value="ABC2_TM"/>
</dbReference>
<evidence type="ECO:0000259" key="10">
    <source>
        <dbReference type="PROSITE" id="PS51012"/>
    </source>
</evidence>
<dbReference type="EMBL" id="JBHTEK010000007">
    <property type="protein sequence ID" value="MFC7671333.1"/>
    <property type="molecule type" value="Genomic_DNA"/>
</dbReference>
<feature type="transmembrane region" description="Helical" evidence="9">
    <location>
        <begin position="256"/>
        <end position="274"/>
    </location>
</feature>
<evidence type="ECO:0000256" key="6">
    <source>
        <dbReference type="ARBA" id="ARBA00022692"/>
    </source>
</evidence>
<dbReference type="RefSeq" id="WP_380207390.1">
    <property type="nucleotide sequence ID" value="NZ_JBHTEK010000007.1"/>
</dbReference>
<evidence type="ECO:0000313" key="12">
    <source>
        <dbReference type="Proteomes" id="UP001596513"/>
    </source>
</evidence>
<comment type="similarity">
    <text evidence="2 9">Belongs to the ABC-2 integral membrane protein family.</text>
</comment>
<feature type="domain" description="ABC transmembrane type-2" evidence="10">
    <location>
        <begin position="51"/>
        <end position="277"/>
    </location>
</feature>
<keyword evidence="3 9" id="KW-0813">Transport</keyword>
<proteinExistence type="inferred from homology"/>
<keyword evidence="12" id="KW-1185">Reference proteome</keyword>
<keyword evidence="7 9" id="KW-1133">Transmembrane helix</keyword>
<evidence type="ECO:0000256" key="2">
    <source>
        <dbReference type="ARBA" id="ARBA00007783"/>
    </source>
</evidence>
<dbReference type="InterPro" id="IPR047817">
    <property type="entry name" value="ABC2_TM_bact-type"/>
</dbReference>
<feature type="transmembrane region" description="Helical" evidence="9">
    <location>
        <begin position="49"/>
        <end position="70"/>
    </location>
</feature>
<evidence type="ECO:0000256" key="3">
    <source>
        <dbReference type="ARBA" id="ARBA00022448"/>
    </source>
</evidence>
<sequence length="285" mass="32381">MATGKNAVWDWEIKARTSWWGSSPAELWSYRHLLVGLIRRDFLLGYQQTILGPFWVLLQPVMTMVTYVLVFGKIVGVSTGQVPPVLFYLAGIVLWNLFNDSFMGTSGTFRDNAHLFSKVYFPRLVLPFAQFSTYLISYGIQFLFLLLVLGYYSLFNSWHASPLGWMLLVPFVTALVGAQSLAWGLLFSVFTGKYRDLKFVVGLGVRLLMFLTPVIYPVQYVAEKWRWVVELNPLTPLFELFRWCLFGQGSVTAGQIAYSTGFTLVLFTAALLTFNKQGDKLVDVV</sequence>
<evidence type="ECO:0000256" key="1">
    <source>
        <dbReference type="ARBA" id="ARBA00004429"/>
    </source>
</evidence>
<evidence type="ECO:0000313" key="11">
    <source>
        <dbReference type="EMBL" id="MFC7671333.1"/>
    </source>
</evidence>
<comment type="caution">
    <text evidence="11">The sequence shown here is derived from an EMBL/GenBank/DDBJ whole genome shotgun (WGS) entry which is preliminary data.</text>
</comment>
<dbReference type="PROSITE" id="PS51012">
    <property type="entry name" value="ABC_TM2"/>
    <property type="match status" value="1"/>
</dbReference>
<accession>A0ABW2UCR3</accession>
<feature type="transmembrane region" description="Helical" evidence="9">
    <location>
        <begin position="199"/>
        <end position="218"/>
    </location>
</feature>
<reference evidence="12" key="1">
    <citation type="journal article" date="2019" name="Int. J. Syst. Evol. Microbiol.">
        <title>The Global Catalogue of Microorganisms (GCM) 10K type strain sequencing project: providing services to taxonomists for standard genome sequencing and annotation.</title>
        <authorList>
            <consortium name="The Broad Institute Genomics Platform"/>
            <consortium name="The Broad Institute Genome Sequencing Center for Infectious Disease"/>
            <person name="Wu L."/>
            <person name="Ma J."/>
        </authorList>
    </citation>
    <scope>NUCLEOTIDE SEQUENCE [LARGE SCALE GENOMIC DNA]</scope>
    <source>
        <strain evidence="12">JCM 19635</strain>
    </source>
</reference>
<protein>
    <recommendedName>
        <fullName evidence="9">Transport permease protein</fullName>
    </recommendedName>
</protein>
<dbReference type="PANTHER" id="PTHR30413:SF8">
    <property type="entry name" value="TRANSPORT PERMEASE PROTEIN"/>
    <property type="match status" value="1"/>
</dbReference>
<feature type="transmembrane region" description="Helical" evidence="9">
    <location>
        <begin position="164"/>
        <end position="187"/>
    </location>
</feature>
<dbReference type="PANTHER" id="PTHR30413">
    <property type="entry name" value="INNER MEMBRANE TRANSPORT PERMEASE"/>
    <property type="match status" value="1"/>
</dbReference>
<evidence type="ECO:0000256" key="5">
    <source>
        <dbReference type="ARBA" id="ARBA00022519"/>
    </source>
</evidence>
<evidence type="ECO:0000256" key="7">
    <source>
        <dbReference type="ARBA" id="ARBA00022989"/>
    </source>
</evidence>
<dbReference type="Proteomes" id="UP001596513">
    <property type="component" value="Unassembled WGS sequence"/>
</dbReference>
<keyword evidence="4 9" id="KW-1003">Cell membrane</keyword>
<comment type="subcellular location">
    <subcellularLocation>
        <location evidence="1">Cell inner membrane</location>
        <topology evidence="1">Multi-pass membrane protein</topology>
    </subcellularLocation>
    <subcellularLocation>
        <location evidence="9">Cell membrane</location>
        <topology evidence="9">Multi-pass membrane protein</topology>
    </subcellularLocation>
</comment>